<keyword evidence="3" id="KW-1185">Reference proteome</keyword>
<dbReference type="Proteomes" id="UP000095023">
    <property type="component" value="Unassembled WGS sequence"/>
</dbReference>
<protein>
    <submittedName>
        <fullName evidence="2">Uncharacterized protein</fullName>
    </submittedName>
</protein>
<evidence type="ECO:0000256" key="1">
    <source>
        <dbReference type="SAM" id="MobiDB-lite"/>
    </source>
</evidence>
<dbReference type="AlphaFoldDB" id="A0A1E4TG14"/>
<feature type="compositionally biased region" description="Polar residues" evidence="1">
    <location>
        <begin position="66"/>
        <end position="80"/>
    </location>
</feature>
<proteinExistence type="predicted"/>
<feature type="compositionally biased region" description="Low complexity" evidence="1">
    <location>
        <begin position="89"/>
        <end position="98"/>
    </location>
</feature>
<evidence type="ECO:0000313" key="3">
    <source>
        <dbReference type="Proteomes" id="UP000095023"/>
    </source>
</evidence>
<sequence length="114" mass="12144">MTVVQVSEPLDGSGSSRRSPSTERSRSPLLVPSSRPSSQASVMSQVSTIAVKDGIAGRKFKSSLLSPYSSHENQDFSHSSRVQDRDDAASTSSTASSSMHAPIPRSLPPEFLKP</sequence>
<organism evidence="2 3">
    <name type="scientific">Tortispora caseinolytica NRRL Y-17796</name>
    <dbReference type="NCBI Taxonomy" id="767744"/>
    <lineage>
        <taxon>Eukaryota</taxon>
        <taxon>Fungi</taxon>
        <taxon>Dikarya</taxon>
        <taxon>Ascomycota</taxon>
        <taxon>Saccharomycotina</taxon>
        <taxon>Trigonopsidomycetes</taxon>
        <taxon>Trigonopsidales</taxon>
        <taxon>Trigonopsidaceae</taxon>
        <taxon>Tortispora</taxon>
    </lineage>
</organism>
<feature type="region of interest" description="Disordered" evidence="1">
    <location>
        <begin position="1"/>
        <end position="45"/>
    </location>
</feature>
<dbReference type="EMBL" id="KV453842">
    <property type="protein sequence ID" value="ODV90659.1"/>
    <property type="molecule type" value="Genomic_DNA"/>
</dbReference>
<name>A0A1E4TG14_9ASCO</name>
<feature type="compositionally biased region" description="Low complexity" evidence="1">
    <location>
        <begin position="27"/>
        <end position="38"/>
    </location>
</feature>
<feature type="region of interest" description="Disordered" evidence="1">
    <location>
        <begin position="66"/>
        <end position="114"/>
    </location>
</feature>
<accession>A0A1E4TG14</accession>
<reference evidence="3" key="1">
    <citation type="submission" date="2016-02" db="EMBL/GenBank/DDBJ databases">
        <title>Comparative genomics of biotechnologically important yeasts.</title>
        <authorList>
            <consortium name="DOE Joint Genome Institute"/>
            <person name="Riley R."/>
            <person name="Haridas S."/>
            <person name="Wolfe K.H."/>
            <person name="Lopes M.R."/>
            <person name="Hittinger C.T."/>
            <person name="Goker M."/>
            <person name="Salamov A."/>
            <person name="Wisecaver J."/>
            <person name="Long T.M."/>
            <person name="Aerts A.L."/>
            <person name="Barry K."/>
            <person name="Choi C."/>
            <person name="Clum A."/>
            <person name="Coughlan A.Y."/>
            <person name="Deshpande S."/>
            <person name="Douglass A.P."/>
            <person name="Hanson S.J."/>
            <person name="Klenk H.-P."/>
            <person name="Labutti K."/>
            <person name="Lapidus A."/>
            <person name="Lindquist E."/>
            <person name="Lipzen A."/>
            <person name="Meier-Kolthoff J.P."/>
            <person name="Ohm R.A."/>
            <person name="Otillar R.P."/>
            <person name="Pangilinan J."/>
            <person name="Peng Y."/>
            <person name="Rokas A."/>
            <person name="Rosa C.A."/>
            <person name="Scheuner C."/>
            <person name="Sibirny A.A."/>
            <person name="Slot J.C."/>
            <person name="Stielow J.B."/>
            <person name="Sun H."/>
            <person name="Kurtzman C.P."/>
            <person name="Blackwell M."/>
            <person name="Jeffries T.W."/>
            <person name="Grigoriev I.V."/>
        </authorList>
    </citation>
    <scope>NUCLEOTIDE SEQUENCE [LARGE SCALE GENOMIC DNA]</scope>
    <source>
        <strain evidence="3">NRRL Y-17796</strain>
    </source>
</reference>
<evidence type="ECO:0000313" key="2">
    <source>
        <dbReference type="EMBL" id="ODV90659.1"/>
    </source>
</evidence>
<gene>
    <name evidence="2" type="ORF">CANCADRAFT_44304</name>
</gene>